<keyword evidence="3" id="KW-0560">Oxidoreductase</keyword>
<comment type="caution">
    <text evidence="5">The sequence shown here is derived from an EMBL/GenBank/DDBJ whole genome shotgun (WGS) entry which is preliminary data.</text>
</comment>
<keyword evidence="2" id="KW-0288">FMN</keyword>
<dbReference type="GO" id="GO:0016491">
    <property type="term" value="F:oxidoreductase activity"/>
    <property type="evidence" value="ECO:0007669"/>
    <property type="project" value="UniProtKB-KW"/>
</dbReference>
<organism evidence="5">
    <name type="scientific">candidate division WOR-3 bacterium</name>
    <dbReference type="NCBI Taxonomy" id="2052148"/>
    <lineage>
        <taxon>Bacteria</taxon>
        <taxon>Bacteria division WOR-3</taxon>
    </lineage>
</organism>
<dbReference type="CDD" id="cd02150">
    <property type="entry name" value="nitroreductase"/>
    <property type="match status" value="1"/>
</dbReference>
<evidence type="ECO:0000313" key="5">
    <source>
        <dbReference type="EMBL" id="HGE98634.1"/>
    </source>
</evidence>
<dbReference type="PANTHER" id="PTHR23026">
    <property type="entry name" value="NADPH NITROREDUCTASE"/>
    <property type="match status" value="1"/>
</dbReference>
<dbReference type="Gene3D" id="3.40.109.10">
    <property type="entry name" value="NADH Oxidase"/>
    <property type="match status" value="1"/>
</dbReference>
<dbReference type="SUPFAM" id="SSF55469">
    <property type="entry name" value="FMN-dependent nitroreductase-like"/>
    <property type="match status" value="1"/>
</dbReference>
<dbReference type="AlphaFoldDB" id="A0A7C3YRY0"/>
<protein>
    <submittedName>
        <fullName evidence="5">Nitroreductase family protein</fullName>
    </submittedName>
</protein>
<dbReference type="InterPro" id="IPR000415">
    <property type="entry name" value="Nitroreductase-like"/>
</dbReference>
<accession>A0A7C3YRY0</accession>
<name>A0A7C3YRY0_UNCW3</name>
<evidence type="ECO:0000259" key="4">
    <source>
        <dbReference type="Pfam" id="PF00881"/>
    </source>
</evidence>
<keyword evidence="1" id="KW-0285">Flavoprotein</keyword>
<evidence type="ECO:0000256" key="1">
    <source>
        <dbReference type="ARBA" id="ARBA00022630"/>
    </source>
</evidence>
<proteinExistence type="predicted"/>
<dbReference type="Pfam" id="PF00881">
    <property type="entry name" value="Nitroreductase"/>
    <property type="match status" value="2"/>
</dbReference>
<reference evidence="5" key="1">
    <citation type="journal article" date="2020" name="mSystems">
        <title>Genome- and Community-Level Interaction Insights into Carbon Utilization and Element Cycling Functions of Hydrothermarchaeota in Hydrothermal Sediment.</title>
        <authorList>
            <person name="Zhou Z."/>
            <person name="Liu Y."/>
            <person name="Xu W."/>
            <person name="Pan J."/>
            <person name="Luo Z.H."/>
            <person name="Li M."/>
        </authorList>
    </citation>
    <scope>NUCLEOTIDE SEQUENCE [LARGE SCALE GENOMIC DNA]</scope>
    <source>
        <strain evidence="5">SpSt-906</strain>
    </source>
</reference>
<dbReference type="InterPro" id="IPR050627">
    <property type="entry name" value="Nitroreductase/BluB"/>
</dbReference>
<evidence type="ECO:0000256" key="2">
    <source>
        <dbReference type="ARBA" id="ARBA00022643"/>
    </source>
</evidence>
<dbReference type="EMBL" id="DTMQ01000009">
    <property type="protein sequence ID" value="HGE98634.1"/>
    <property type="molecule type" value="Genomic_DNA"/>
</dbReference>
<sequence length="169" mass="19326">MEAIECILTRRSIRKYKKEKIPADLIRELLTAAMSAPSARNEQPWHFIVIDERKILDEIPKFHPYAQMLKEAPLAILIAGDKKLTSYEGYLIQDCSAATQNLLLACHAQGLGAVWIGIYPREERIKGIKNLLSLPEDILPVSLVAIGYPAEKKEAENRYKPERVHHNRW</sequence>
<feature type="domain" description="Nitroreductase" evidence="4">
    <location>
        <begin position="7"/>
        <end position="58"/>
    </location>
</feature>
<evidence type="ECO:0000256" key="3">
    <source>
        <dbReference type="ARBA" id="ARBA00023002"/>
    </source>
</evidence>
<dbReference type="InterPro" id="IPR029479">
    <property type="entry name" value="Nitroreductase"/>
</dbReference>
<feature type="domain" description="Nitroreductase" evidence="4">
    <location>
        <begin position="65"/>
        <end position="148"/>
    </location>
</feature>
<dbReference type="PANTHER" id="PTHR23026:SF90">
    <property type="entry name" value="IODOTYROSINE DEIODINASE 1"/>
    <property type="match status" value="1"/>
</dbReference>
<gene>
    <name evidence="5" type="ORF">ENX07_00970</name>
</gene>